<dbReference type="PANTHER" id="PTHR38451:SF1">
    <property type="entry name" value="TRNA (ADENINE(22)-N(1))-METHYLTRANSFERASE"/>
    <property type="match status" value="1"/>
</dbReference>
<sequence length="231" mass="26250">MDVSKRIEFIVDSLDKVGCLADIGTDHGYVPLLALEREKADKVIACDINKDPLDKAKLNAILEGIVGDEIDFRLGSGLKPLEIKEANSVVIAGMGGNLIRDILEADIEKVNSLEELILVPAQNPEVLREYLYENNYEIIKEDLCFDEGVYYELFKVKRAEDHATELDSIYYEVSPMLLKQKHPLMKEYLESKIENYSKILGFISEDSESAILRKKEVEEKISIINSMMNYL</sequence>
<dbReference type="PANTHER" id="PTHR38451">
    <property type="entry name" value="TRNA (ADENINE(22)-N(1))-METHYLTRANSFERASE"/>
    <property type="match status" value="1"/>
</dbReference>
<gene>
    <name evidence="1" type="ORF">H8R92_04875</name>
</gene>
<name>A0A8I0A966_9CLOT</name>
<dbReference type="SUPFAM" id="SSF53335">
    <property type="entry name" value="S-adenosyl-L-methionine-dependent methyltransferases"/>
    <property type="match status" value="1"/>
</dbReference>
<dbReference type="InterPro" id="IPR006901">
    <property type="entry name" value="TrmK"/>
</dbReference>
<dbReference type="EMBL" id="JACOOQ010000006">
    <property type="protein sequence ID" value="MBC5639771.1"/>
    <property type="molecule type" value="Genomic_DNA"/>
</dbReference>
<keyword evidence="1" id="KW-0808">Transferase</keyword>
<keyword evidence="2" id="KW-1185">Reference proteome</keyword>
<organism evidence="1 2">
    <name type="scientific">Clostridium lentum</name>
    <dbReference type="NCBI Taxonomy" id="2763037"/>
    <lineage>
        <taxon>Bacteria</taxon>
        <taxon>Bacillati</taxon>
        <taxon>Bacillota</taxon>
        <taxon>Clostridia</taxon>
        <taxon>Eubacteriales</taxon>
        <taxon>Clostridiaceae</taxon>
        <taxon>Clostridium</taxon>
    </lineage>
</organism>
<proteinExistence type="predicted"/>
<dbReference type="RefSeq" id="WP_186834854.1">
    <property type="nucleotide sequence ID" value="NZ_JACOOQ010000006.1"/>
</dbReference>
<comment type="caution">
    <text evidence="1">The sequence shown here is derived from an EMBL/GenBank/DDBJ whole genome shotgun (WGS) entry which is preliminary data.</text>
</comment>
<evidence type="ECO:0000313" key="1">
    <source>
        <dbReference type="EMBL" id="MBC5639771.1"/>
    </source>
</evidence>
<dbReference type="PIRSF" id="PIRSF018637">
    <property type="entry name" value="TrmK"/>
    <property type="match status" value="1"/>
</dbReference>
<dbReference type="Gene3D" id="3.40.50.150">
    <property type="entry name" value="Vaccinia Virus protein VP39"/>
    <property type="match status" value="1"/>
</dbReference>
<reference evidence="1" key="1">
    <citation type="submission" date="2020-08" db="EMBL/GenBank/DDBJ databases">
        <title>Genome public.</title>
        <authorList>
            <person name="Liu C."/>
            <person name="Sun Q."/>
        </authorList>
    </citation>
    <scope>NUCLEOTIDE SEQUENCE</scope>
    <source>
        <strain evidence="1">NSJ-42</strain>
    </source>
</reference>
<accession>A0A8I0A966</accession>
<dbReference type="AlphaFoldDB" id="A0A8I0A966"/>
<dbReference type="InterPro" id="IPR029063">
    <property type="entry name" value="SAM-dependent_MTases_sf"/>
</dbReference>
<dbReference type="Proteomes" id="UP000662088">
    <property type="component" value="Unassembled WGS sequence"/>
</dbReference>
<evidence type="ECO:0000313" key="2">
    <source>
        <dbReference type="Proteomes" id="UP000662088"/>
    </source>
</evidence>
<protein>
    <submittedName>
        <fullName evidence="1">SAM-dependent methyltransferase</fullName>
    </submittedName>
</protein>
<dbReference type="CDD" id="cd02440">
    <property type="entry name" value="AdoMet_MTases"/>
    <property type="match status" value="1"/>
</dbReference>
<dbReference type="GO" id="GO:0160105">
    <property type="term" value="F:tRNA (adenine(22)-N1)-methyltransferase activity"/>
    <property type="evidence" value="ECO:0007669"/>
    <property type="project" value="InterPro"/>
</dbReference>
<dbReference type="Pfam" id="PF04816">
    <property type="entry name" value="TrmK"/>
    <property type="match status" value="1"/>
</dbReference>
<dbReference type="GO" id="GO:0032259">
    <property type="term" value="P:methylation"/>
    <property type="evidence" value="ECO:0007669"/>
    <property type="project" value="UniProtKB-KW"/>
</dbReference>
<keyword evidence="1" id="KW-0489">Methyltransferase</keyword>